<evidence type="ECO:0008006" key="4">
    <source>
        <dbReference type="Google" id="ProtNLM"/>
    </source>
</evidence>
<accession>S6G3K4</accession>
<dbReference type="RefSeq" id="WP_004429561.1">
    <property type="nucleotide sequence ID" value="NZ_AORK01000026.1"/>
</dbReference>
<sequence>MSNSEFIIFVVLSNIFMPIVIMFFIIANRFILYRRKDNLKKYFQKYIDVETLDSIRSRNVAEVIFYFLVFLFMLNQPIVYYELFYIYPSSLTIKTFLEVKFLFIFIPFILYFLIGLVIFIFSVTRFWKSLKTSSSIKREIQLNEIKKIINNTKDVKTFYNLEILYKNKKTSNLYIKSGFSLWISIYERKMHRALDNIKAKKMISKFKFKNVLNDDDYLIVISQQLFEFFDFVTRRIMFLKNRKLVKFKNYSILVNGEKQITFDEIGEYLLNNYLHFINQNVMKIFSE</sequence>
<proteinExistence type="predicted"/>
<dbReference type="OrthoDB" id="9984610at2"/>
<keyword evidence="1" id="KW-1133">Transmembrane helix</keyword>
<dbReference type="Proteomes" id="UP000015348">
    <property type="component" value="Unassembled WGS sequence"/>
</dbReference>
<feature type="transmembrane region" description="Helical" evidence="1">
    <location>
        <begin position="63"/>
        <end position="81"/>
    </location>
</feature>
<dbReference type="EMBL" id="AORK01000026">
    <property type="protein sequence ID" value="EOA06997.1"/>
    <property type="molecule type" value="Genomic_DNA"/>
</dbReference>
<evidence type="ECO:0000313" key="3">
    <source>
        <dbReference type="Proteomes" id="UP000015348"/>
    </source>
</evidence>
<evidence type="ECO:0000256" key="1">
    <source>
        <dbReference type="SAM" id="Phobius"/>
    </source>
</evidence>
<protein>
    <recommendedName>
        <fullName evidence="4">Transmembrane protein</fullName>
    </recommendedName>
</protein>
<dbReference type="PATRIC" id="fig|1188240.3.peg.627"/>
<dbReference type="eggNOG" id="ENOG5031Z7F">
    <property type="taxonomic scope" value="Bacteria"/>
</dbReference>
<feature type="transmembrane region" description="Helical" evidence="1">
    <location>
        <begin position="101"/>
        <end position="127"/>
    </location>
</feature>
<keyword evidence="1" id="KW-0812">Transmembrane</keyword>
<name>S6G3K4_9MOLU</name>
<evidence type="ECO:0000313" key="2">
    <source>
        <dbReference type="EMBL" id="EOA06997.1"/>
    </source>
</evidence>
<dbReference type="AlphaFoldDB" id="S6G3K4"/>
<keyword evidence="1" id="KW-0472">Membrane</keyword>
<comment type="caution">
    <text evidence="2">The sequence shown here is derived from an EMBL/GenBank/DDBJ whole genome shotgun (WGS) entry which is preliminary data.</text>
</comment>
<reference evidence="2 3" key="1">
    <citation type="journal article" date="2013" name="Genome Announc.">
        <title>Draft Genome Sequences of Mycoplasma auris and Mycoplasma yeatsii, Two Species of the Ear Canal of Caprinae.</title>
        <authorList>
            <person name="Dordet-Frisoni E."/>
            <person name="Baranowski E."/>
            <person name="Barre A."/>
            <person name="Blanchard A."/>
            <person name="Breton M."/>
            <person name="Couture C."/>
            <person name="Dupuy V."/>
            <person name="Gaurivaud P."/>
            <person name="Jacob D."/>
            <person name="Lemaitre C."/>
            <person name="Manso-Silvan L."/>
            <person name="Nikolski M."/>
            <person name="Nouvel L.X."/>
            <person name="Poumarat F."/>
            <person name="Sirand-Pugnet P."/>
            <person name="Thebault P."/>
            <person name="Theil S."/>
            <person name="Thiaucourt F."/>
            <person name="Citti C."/>
            <person name="Tardy F."/>
        </authorList>
    </citation>
    <scope>NUCLEOTIDE SEQUENCE [LARGE SCALE GENOMIC DNA]</scope>
    <source>
        <strain evidence="2 3">13926</strain>
    </source>
</reference>
<feature type="transmembrane region" description="Helical" evidence="1">
    <location>
        <begin position="6"/>
        <end position="32"/>
    </location>
</feature>
<organism evidence="2 3">
    <name type="scientific">Mycoplasma yeatsii 13926</name>
    <dbReference type="NCBI Taxonomy" id="1188240"/>
    <lineage>
        <taxon>Bacteria</taxon>
        <taxon>Bacillati</taxon>
        <taxon>Mycoplasmatota</taxon>
        <taxon>Mollicutes</taxon>
        <taxon>Mycoplasmataceae</taxon>
        <taxon>Mycoplasma</taxon>
    </lineage>
</organism>
<gene>
    <name evidence="2" type="ORF">MYEA_6360</name>
</gene>